<reference evidence="8" key="1">
    <citation type="submission" date="2020-09" db="EMBL/GenBank/DDBJ databases">
        <title>Genome-Enabled Discovery of Anthraquinone Biosynthesis in Senna tora.</title>
        <authorList>
            <person name="Kang S.-H."/>
            <person name="Pandey R.P."/>
            <person name="Lee C.-M."/>
            <person name="Sim J.-S."/>
            <person name="Jeong J.-T."/>
            <person name="Choi B.-S."/>
            <person name="Jung M."/>
            <person name="Ginzburg D."/>
            <person name="Zhao K."/>
            <person name="Won S.Y."/>
            <person name="Oh T.-J."/>
            <person name="Yu Y."/>
            <person name="Kim N.-H."/>
            <person name="Lee O.R."/>
            <person name="Lee T.-H."/>
            <person name="Bashyal P."/>
            <person name="Kim T.-S."/>
            <person name="Lee W.-H."/>
            <person name="Kawkins C."/>
            <person name="Kim C.-K."/>
            <person name="Kim J.S."/>
            <person name="Ahn B.O."/>
            <person name="Rhee S.Y."/>
            <person name="Sohng J.K."/>
        </authorList>
    </citation>
    <scope>NUCLEOTIDE SEQUENCE</scope>
    <source>
        <tissue evidence="8">Leaf</tissue>
    </source>
</reference>
<dbReference type="OrthoDB" id="1889307at2759"/>
<dbReference type="GO" id="GO:0043565">
    <property type="term" value="F:sequence-specific DNA binding"/>
    <property type="evidence" value="ECO:0007669"/>
    <property type="project" value="TreeGrafter"/>
</dbReference>
<feature type="compositionally biased region" description="Basic and acidic residues" evidence="6">
    <location>
        <begin position="303"/>
        <end position="312"/>
    </location>
</feature>
<keyword evidence="2" id="KW-0805">Transcription regulation</keyword>
<feature type="compositionally biased region" description="Low complexity" evidence="6">
    <location>
        <begin position="174"/>
        <end position="189"/>
    </location>
</feature>
<dbReference type="GO" id="GO:0005634">
    <property type="term" value="C:nucleus"/>
    <property type="evidence" value="ECO:0007669"/>
    <property type="project" value="UniProtKB-SubCell"/>
</dbReference>
<protein>
    <submittedName>
        <fullName evidence="8">Transcription factor TCP13-like</fullName>
    </submittedName>
</protein>
<keyword evidence="4" id="KW-0804">Transcription</keyword>
<feature type="compositionally biased region" description="Low complexity" evidence="6">
    <location>
        <begin position="246"/>
        <end position="266"/>
    </location>
</feature>
<comment type="subcellular location">
    <subcellularLocation>
        <location evidence="1">Nucleus</location>
    </subcellularLocation>
</comment>
<dbReference type="InterPro" id="IPR017887">
    <property type="entry name" value="TF_TCP_subgr"/>
</dbReference>
<evidence type="ECO:0000313" key="9">
    <source>
        <dbReference type="Proteomes" id="UP000634136"/>
    </source>
</evidence>
<feature type="region of interest" description="Disordered" evidence="6">
    <location>
        <begin position="290"/>
        <end position="312"/>
    </location>
</feature>
<feature type="compositionally biased region" description="Polar residues" evidence="6">
    <location>
        <begin position="290"/>
        <end position="302"/>
    </location>
</feature>
<dbReference type="Pfam" id="PF03634">
    <property type="entry name" value="TCP"/>
    <property type="match status" value="1"/>
</dbReference>
<keyword evidence="3" id="KW-0238">DNA-binding</keyword>
<comment type="caution">
    <text evidence="8">The sequence shown here is derived from an EMBL/GenBank/DDBJ whole genome shotgun (WGS) entry which is preliminary data.</text>
</comment>
<dbReference type="AlphaFoldDB" id="A0A834TRD4"/>
<dbReference type="PROSITE" id="PS51369">
    <property type="entry name" value="TCP"/>
    <property type="match status" value="1"/>
</dbReference>
<evidence type="ECO:0000256" key="4">
    <source>
        <dbReference type="ARBA" id="ARBA00023163"/>
    </source>
</evidence>
<dbReference type="EMBL" id="JAAIUW010000008">
    <property type="protein sequence ID" value="KAF7822404.1"/>
    <property type="molecule type" value="Genomic_DNA"/>
</dbReference>
<keyword evidence="9" id="KW-1185">Reference proteome</keyword>
<evidence type="ECO:0000256" key="2">
    <source>
        <dbReference type="ARBA" id="ARBA00023015"/>
    </source>
</evidence>
<proteinExistence type="predicted"/>
<evidence type="ECO:0000256" key="6">
    <source>
        <dbReference type="SAM" id="MobiDB-lite"/>
    </source>
</evidence>
<evidence type="ECO:0000256" key="5">
    <source>
        <dbReference type="ARBA" id="ARBA00023242"/>
    </source>
</evidence>
<evidence type="ECO:0000256" key="3">
    <source>
        <dbReference type="ARBA" id="ARBA00023125"/>
    </source>
</evidence>
<feature type="compositionally biased region" description="Basic and acidic residues" evidence="6">
    <location>
        <begin position="1"/>
        <end position="21"/>
    </location>
</feature>
<sequence>MGEEGNNERHKMNTKSPKEAEIPLSGENHSSATSDHHNLLLLHHHHHNNDKSKASSSSSTAVASAQWLRLKDPRIVRVSRALGGKDRHSKVCTVRGLRDRRVRLSVPTAIQLYDLQDRLGLNQPSKVVDWLLNAAKHEIDELPPLQIPPGLLNTLPSSSLGYNNNQWEHHQEANNSNNNNNSSSGGNNNHGFVSNADLLLQASHQILVCPPHAGGTSSASSHPYFPNSQHYASIHDMDQRQMNQYHHQMLSSSSSSSSNSHHHQQNLLSNCLSSSLYPVSMSQSVKPFSFSMMTPNTRQNQSHNKDSDFPSK</sequence>
<feature type="region of interest" description="Disordered" evidence="6">
    <location>
        <begin position="1"/>
        <end position="33"/>
    </location>
</feature>
<name>A0A834TRD4_9FABA</name>
<dbReference type="GO" id="GO:0003700">
    <property type="term" value="F:DNA-binding transcription factor activity"/>
    <property type="evidence" value="ECO:0007669"/>
    <property type="project" value="InterPro"/>
</dbReference>
<evidence type="ECO:0000313" key="8">
    <source>
        <dbReference type="EMBL" id="KAF7822404.1"/>
    </source>
</evidence>
<evidence type="ECO:0000256" key="1">
    <source>
        <dbReference type="ARBA" id="ARBA00004123"/>
    </source>
</evidence>
<dbReference type="PANTHER" id="PTHR31072:SF147">
    <property type="entry name" value="TRANSCRIPTION FACTOR TCP13"/>
    <property type="match status" value="1"/>
</dbReference>
<accession>A0A834TRD4</accession>
<keyword evidence="5" id="KW-0539">Nucleus</keyword>
<evidence type="ECO:0000259" key="7">
    <source>
        <dbReference type="PROSITE" id="PS51369"/>
    </source>
</evidence>
<organism evidence="8 9">
    <name type="scientific">Senna tora</name>
    <dbReference type="NCBI Taxonomy" id="362788"/>
    <lineage>
        <taxon>Eukaryota</taxon>
        <taxon>Viridiplantae</taxon>
        <taxon>Streptophyta</taxon>
        <taxon>Embryophyta</taxon>
        <taxon>Tracheophyta</taxon>
        <taxon>Spermatophyta</taxon>
        <taxon>Magnoliopsida</taxon>
        <taxon>eudicotyledons</taxon>
        <taxon>Gunneridae</taxon>
        <taxon>Pentapetalae</taxon>
        <taxon>rosids</taxon>
        <taxon>fabids</taxon>
        <taxon>Fabales</taxon>
        <taxon>Fabaceae</taxon>
        <taxon>Caesalpinioideae</taxon>
        <taxon>Cassia clade</taxon>
        <taxon>Senna</taxon>
    </lineage>
</organism>
<feature type="region of interest" description="Disordered" evidence="6">
    <location>
        <begin position="245"/>
        <end position="266"/>
    </location>
</feature>
<feature type="region of interest" description="Disordered" evidence="6">
    <location>
        <begin position="170"/>
        <end position="192"/>
    </location>
</feature>
<dbReference type="InterPro" id="IPR005333">
    <property type="entry name" value="Transcription_factor_TCP"/>
</dbReference>
<feature type="domain" description="TCP" evidence="7">
    <location>
        <begin position="84"/>
        <end position="142"/>
    </location>
</feature>
<dbReference type="PANTHER" id="PTHR31072">
    <property type="entry name" value="TRANSCRIPTION FACTOR TCP4-RELATED"/>
    <property type="match status" value="1"/>
</dbReference>
<gene>
    <name evidence="8" type="ORF">G2W53_027859</name>
</gene>
<dbReference type="Proteomes" id="UP000634136">
    <property type="component" value="Unassembled WGS sequence"/>
</dbReference>